<dbReference type="GO" id="GO:0010090">
    <property type="term" value="P:trichome morphogenesis"/>
    <property type="evidence" value="ECO:0007669"/>
    <property type="project" value="InterPro"/>
</dbReference>
<dbReference type="Gene3D" id="3.30.160.60">
    <property type="entry name" value="Classic Zinc Finger"/>
    <property type="match status" value="1"/>
</dbReference>
<protein>
    <recommendedName>
        <fullName evidence="2">C2H2-type domain-containing protein</fullName>
    </recommendedName>
</protein>
<proteinExistence type="predicted"/>
<dbReference type="PANTHER" id="PTHR46353">
    <property type="entry name" value="ZINC FINGER PROTEIN 5"/>
    <property type="match status" value="1"/>
</dbReference>
<dbReference type="GO" id="GO:0008270">
    <property type="term" value="F:zinc ion binding"/>
    <property type="evidence" value="ECO:0007669"/>
    <property type="project" value="UniProtKB-KW"/>
</dbReference>
<dbReference type="GO" id="GO:0000976">
    <property type="term" value="F:transcription cis-regulatory region binding"/>
    <property type="evidence" value="ECO:0007669"/>
    <property type="project" value="TreeGrafter"/>
</dbReference>
<dbReference type="AlphaFoldDB" id="A0A5J9SWJ1"/>
<dbReference type="PROSITE" id="PS50157">
    <property type="entry name" value="ZINC_FINGER_C2H2_2"/>
    <property type="match status" value="1"/>
</dbReference>
<dbReference type="GO" id="GO:0009736">
    <property type="term" value="P:cytokinin-activated signaling pathway"/>
    <property type="evidence" value="ECO:0007669"/>
    <property type="project" value="TreeGrafter"/>
</dbReference>
<dbReference type="InterPro" id="IPR013087">
    <property type="entry name" value="Znf_C2H2_type"/>
</dbReference>
<evidence type="ECO:0000313" key="4">
    <source>
        <dbReference type="Proteomes" id="UP000324897"/>
    </source>
</evidence>
<dbReference type="InterPro" id="IPR044299">
    <property type="entry name" value="GIS3/ZFP5/ZFP6"/>
</dbReference>
<dbReference type="OrthoDB" id="772256at2759"/>
<keyword evidence="1" id="KW-0863">Zinc-finger</keyword>
<dbReference type="Proteomes" id="UP000324897">
    <property type="component" value="Unassembled WGS sequence"/>
</dbReference>
<dbReference type="EMBL" id="RWGY01000185">
    <property type="protein sequence ID" value="TVU03393.1"/>
    <property type="molecule type" value="Genomic_DNA"/>
</dbReference>
<accession>A0A5J9SWJ1</accession>
<dbReference type="InterPro" id="IPR036236">
    <property type="entry name" value="Znf_C2H2_sf"/>
</dbReference>
<sequence length="203" mass="21019">MADIQCDQPKLTPTSAASSLRIFGYDVAGGGVQAAPARQDAGGRRFECQYCCREFANSQALGGHQNAHKKERQQLKRARQLAARVAADVGPAGVGFFAPPPPPHVIAVGHAGSAYPASGVPRWVYLAHQPTSLGGLPFHAAAVAPGTHAAESRLLLHGDGGGNGCSALPSYDYEVCAPADDEDEEATAMGLDLHLSLAPARSS</sequence>
<dbReference type="PROSITE" id="PS00028">
    <property type="entry name" value="ZINC_FINGER_C2H2_1"/>
    <property type="match status" value="1"/>
</dbReference>
<feature type="domain" description="C2H2-type" evidence="2">
    <location>
        <begin position="46"/>
        <end position="73"/>
    </location>
</feature>
<keyword evidence="4" id="KW-1185">Reference proteome</keyword>
<comment type="caution">
    <text evidence="3">The sequence shown here is derived from an EMBL/GenBank/DDBJ whole genome shotgun (WGS) entry which is preliminary data.</text>
</comment>
<reference evidence="3 4" key="1">
    <citation type="journal article" date="2019" name="Sci. Rep.">
        <title>A high-quality genome of Eragrostis curvula grass provides insights into Poaceae evolution and supports new strategies to enhance forage quality.</title>
        <authorList>
            <person name="Carballo J."/>
            <person name="Santos B.A.C.M."/>
            <person name="Zappacosta D."/>
            <person name="Garbus I."/>
            <person name="Selva J.P."/>
            <person name="Gallo C.A."/>
            <person name="Diaz A."/>
            <person name="Albertini E."/>
            <person name="Caccamo M."/>
            <person name="Echenique V."/>
        </authorList>
    </citation>
    <scope>NUCLEOTIDE SEQUENCE [LARGE SCALE GENOMIC DNA]</scope>
    <source>
        <strain evidence="4">cv. Victoria</strain>
        <tissue evidence="3">Leaf</tissue>
    </source>
</reference>
<dbReference type="PANTHER" id="PTHR46353:SF7">
    <property type="entry name" value="OS01G0512700 PROTEIN"/>
    <property type="match status" value="1"/>
</dbReference>
<dbReference type="GO" id="GO:0009740">
    <property type="term" value="P:gibberellic acid mediated signaling pathway"/>
    <property type="evidence" value="ECO:0007669"/>
    <property type="project" value="TreeGrafter"/>
</dbReference>
<dbReference type="Gramene" id="TVU03393">
    <property type="protein sequence ID" value="TVU03393"/>
    <property type="gene ID" value="EJB05_51084"/>
</dbReference>
<dbReference type="GO" id="GO:0003700">
    <property type="term" value="F:DNA-binding transcription factor activity"/>
    <property type="evidence" value="ECO:0007669"/>
    <property type="project" value="TreeGrafter"/>
</dbReference>
<keyword evidence="1" id="KW-0862">Zinc</keyword>
<organism evidence="3 4">
    <name type="scientific">Eragrostis curvula</name>
    <name type="common">weeping love grass</name>
    <dbReference type="NCBI Taxonomy" id="38414"/>
    <lineage>
        <taxon>Eukaryota</taxon>
        <taxon>Viridiplantae</taxon>
        <taxon>Streptophyta</taxon>
        <taxon>Embryophyta</taxon>
        <taxon>Tracheophyta</taxon>
        <taxon>Spermatophyta</taxon>
        <taxon>Magnoliopsida</taxon>
        <taxon>Liliopsida</taxon>
        <taxon>Poales</taxon>
        <taxon>Poaceae</taxon>
        <taxon>PACMAD clade</taxon>
        <taxon>Chloridoideae</taxon>
        <taxon>Eragrostideae</taxon>
        <taxon>Eragrostidinae</taxon>
        <taxon>Eragrostis</taxon>
    </lineage>
</organism>
<name>A0A5J9SWJ1_9POAL</name>
<dbReference type="SUPFAM" id="SSF57667">
    <property type="entry name" value="beta-beta-alpha zinc fingers"/>
    <property type="match status" value="1"/>
</dbReference>
<evidence type="ECO:0000256" key="1">
    <source>
        <dbReference type="PROSITE-ProRule" id="PRU00042"/>
    </source>
</evidence>
<feature type="non-terminal residue" evidence="3">
    <location>
        <position position="1"/>
    </location>
</feature>
<evidence type="ECO:0000259" key="2">
    <source>
        <dbReference type="PROSITE" id="PS50157"/>
    </source>
</evidence>
<keyword evidence="1" id="KW-0479">Metal-binding</keyword>
<gene>
    <name evidence="3" type="ORF">EJB05_51084</name>
</gene>
<evidence type="ECO:0000313" key="3">
    <source>
        <dbReference type="EMBL" id="TVU03393.1"/>
    </source>
</evidence>
<dbReference type="GO" id="GO:0005634">
    <property type="term" value="C:nucleus"/>
    <property type="evidence" value="ECO:0007669"/>
    <property type="project" value="TreeGrafter"/>
</dbReference>